<gene>
    <name evidence="1" type="ORF">OXU80_03205</name>
</gene>
<name>A0ACD4NQN3_9HYPH</name>
<proteinExistence type="predicted"/>
<dbReference type="EMBL" id="CP113520">
    <property type="protein sequence ID" value="WAJ29260.1"/>
    <property type="molecule type" value="Genomic_DNA"/>
</dbReference>
<evidence type="ECO:0000313" key="1">
    <source>
        <dbReference type="EMBL" id="WAJ29260.1"/>
    </source>
</evidence>
<protein>
    <submittedName>
        <fullName evidence="1">Glycine zipper 2TM domain-containing protein</fullName>
    </submittedName>
</protein>
<organism evidence="1 2">
    <name type="scientific">Antarcticirhabdus aurantiaca</name>
    <dbReference type="NCBI Taxonomy" id="2606717"/>
    <lineage>
        <taxon>Bacteria</taxon>
        <taxon>Pseudomonadati</taxon>
        <taxon>Pseudomonadota</taxon>
        <taxon>Alphaproteobacteria</taxon>
        <taxon>Hyphomicrobiales</taxon>
        <taxon>Aurantimonadaceae</taxon>
        <taxon>Antarcticirhabdus</taxon>
    </lineage>
</organism>
<sequence length="70" mass="6341">MSRTKTTAAAIALSCMAFAGCSTTERTVGGALIGGTGGAVVGDALGGSGGAVAGALVGGTAGAVVGRNTR</sequence>
<dbReference type="Proteomes" id="UP001163223">
    <property type="component" value="Chromosome"/>
</dbReference>
<accession>A0ACD4NQN3</accession>
<evidence type="ECO:0000313" key="2">
    <source>
        <dbReference type="Proteomes" id="UP001163223"/>
    </source>
</evidence>
<reference evidence="1" key="1">
    <citation type="submission" date="2022-11" db="EMBL/GenBank/DDBJ databases">
        <title>beta-Carotene-producing bacterium, Jeongeuplla avenae sp. nov., alleviates the salt stress of Arabidopsis seedlings.</title>
        <authorList>
            <person name="Jiang L."/>
            <person name="Lee J."/>
        </authorList>
    </citation>
    <scope>NUCLEOTIDE SEQUENCE</scope>
    <source>
        <strain evidence="1">DY_R2A_6</strain>
    </source>
</reference>
<keyword evidence="2" id="KW-1185">Reference proteome</keyword>